<evidence type="ECO:0000259" key="11">
    <source>
        <dbReference type="SMART" id="SM00181"/>
    </source>
</evidence>
<feature type="domain" description="EGF-like" evidence="11">
    <location>
        <begin position="202"/>
        <end position="246"/>
    </location>
</feature>
<feature type="domain" description="EGF-like" evidence="11">
    <location>
        <begin position="250"/>
        <end position="289"/>
    </location>
</feature>
<proteinExistence type="predicted"/>
<dbReference type="Proteomes" id="UP001190700">
    <property type="component" value="Unassembled WGS sequence"/>
</dbReference>
<name>A0AAE0L8L9_9CHLO</name>
<keyword evidence="7 10" id="KW-0472">Membrane</keyword>
<evidence type="ECO:0000256" key="2">
    <source>
        <dbReference type="ARBA" id="ARBA00022536"/>
    </source>
</evidence>
<evidence type="ECO:0000256" key="10">
    <source>
        <dbReference type="SAM" id="Phobius"/>
    </source>
</evidence>
<dbReference type="EMBL" id="LGRX02006933">
    <property type="protein sequence ID" value="KAK3275912.1"/>
    <property type="molecule type" value="Genomic_DNA"/>
</dbReference>
<comment type="caution">
    <text evidence="12">The sequence shown here is derived from an EMBL/GenBank/DDBJ whole genome shotgun (WGS) entry which is preliminary data.</text>
</comment>
<gene>
    <name evidence="12" type="ORF">CYMTET_15988</name>
</gene>
<organism evidence="12 13">
    <name type="scientific">Cymbomonas tetramitiformis</name>
    <dbReference type="NCBI Taxonomy" id="36881"/>
    <lineage>
        <taxon>Eukaryota</taxon>
        <taxon>Viridiplantae</taxon>
        <taxon>Chlorophyta</taxon>
        <taxon>Pyramimonadophyceae</taxon>
        <taxon>Pyramimonadales</taxon>
        <taxon>Pyramimonadaceae</taxon>
        <taxon>Cymbomonas</taxon>
    </lineage>
</organism>
<comment type="subcellular location">
    <subcellularLocation>
        <location evidence="1">Membrane</location>
    </subcellularLocation>
</comment>
<dbReference type="PANTHER" id="PTHR46730">
    <property type="entry name" value="POLYCYSTIN-1"/>
    <property type="match status" value="1"/>
</dbReference>
<dbReference type="SMART" id="SM00181">
    <property type="entry name" value="EGF"/>
    <property type="match status" value="5"/>
</dbReference>
<protein>
    <recommendedName>
        <fullName evidence="11">EGF-like domain-containing protein</fullName>
    </recommendedName>
</protein>
<evidence type="ECO:0000256" key="1">
    <source>
        <dbReference type="ARBA" id="ARBA00004370"/>
    </source>
</evidence>
<feature type="transmembrane region" description="Helical" evidence="10">
    <location>
        <begin position="1406"/>
        <end position="1428"/>
    </location>
</feature>
<evidence type="ECO:0000256" key="3">
    <source>
        <dbReference type="ARBA" id="ARBA00022692"/>
    </source>
</evidence>
<dbReference type="GO" id="GO:0006816">
    <property type="term" value="P:calcium ion transport"/>
    <property type="evidence" value="ECO:0007669"/>
    <property type="project" value="TreeGrafter"/>
</dbReference>
<dbReference type="InterPro" id="IPR002859">
    <property type="entry name" value="PKD/REJ-like"/>
</dbReference>
<feature type="domain" description="EGF-like" evidence="11">
    <location>
        <begin position="352"/>
        <end position="400"/>
    </location>
</feature>
<dbReference type="GO" id="GO:0005886">
    <property type="term" value="C:plasma membrane"/>
    <property type="evidence" value="ECO:0007669"/>
    <property type="project" value="TreeGrafter"/>
</dbReference>
<evidence type="ECO:0000256" key="9">
    <source>
        <dbReference type="SAM" id="MobiDB-lite"/>
    </source>
</evidence>
<feature type="region of interest" description="Disordered" evidence="9">
    <location>
        <begin position="72"/>
        <end position="101"/>
    </location>
</feature>
<keyword evidence="5" id="KW-0106">Calcium</keyword>
<dbReference type="Gene3D" id="2.10.25.10">
    <property type="entry name" value="Laminin"/>
    <property type="match status" value="2"/>
</dbReference>
<evidence type="ECO:0000256" key="5">
    <source>
        <dbReference type="ARBA" id="ARBA00022837"/>
    </source>
</evidence>
<keyword evidence="13" id="KW-1185">Reference proteome</keyword>
<keyword evidence="2" id="KW-0245">EGF-like domain</keyword>
<keyword evidence="8" id="KW-1015">Disulfide bond</keyword>
<dbReference type="Pfam" id="PF02010">
    <property type="entry name" value="REJ"/>
    <property type="match status" value="1"/>
</dbReference>
<evidence type="ECO:0000256" key="6">
    <source>
        <dbReference type="ARBA" id="ARBA00022989"/>
    </source>
</evidence>
<feature type="domain" description="EGF-like" evidence="11">
    <location>
        <begin position="293"/>
        <end position="348"/>
    </location>
</feature>
<keyword evidence="4" id="KW-0677">Repeat</keyword>
<evidence type="ECO:0000256" key="8">
    <source>
        <dbReference type="ARBA" id="ARBA00023157"/>
    </source>
</evidence>
<sequence>MLPGEPPAHGLLLGYPSADALLPGDPPADALLLGEPPANGLLLDDPPAHGLLQGYPLADGLLLGDPQANGLLQADGLRPGDPPADTLLPGDPPADGLLQGDPPADVLVLSVTCTEDGLNVLCGECPLGYVGDGYSGCTDEPGCFPGACAEVCSPAECRLVVCRDVPAPGVGYRCDACPVGYLGDGEGKNSTVVGKVGCYENFCFNDNGGCSIKVDCVNNPDAPGGRVCGDCPQGYTNKYLDGTVCEDENGCVVDPCFQGVECEDLVAPLVGRKCGPCPAGYEGDGATCRDVDECAEDADPTFGGCFRDSSIGVVTECTNVKRSVDAPRGRTCGACPEGYKGSGETGCTLVTTCAMSNGGCWVGSGKHSRFNTTCTDIPGVGTECGECPPGFSGSGDTGCIDIDGCVLEPCFPGGVASDESILNLTAARNKANTLKLSIPKFDLVVGLNYQLSLTAYMPGAPVVRDASILSFFVKSQPLVVVIKGGAVVTGSGNRLRLSAEDSVDPDGEPGEIYYAWSCARTDTVASTCVQADGAALPSKLTNVSISFTLLGGPGGANYTFLLAATKGARRTEASTWLTIFDGEPPVVTITPMVDKASPSAKITLSSIVESDSPETLGMQWSCEELALDSAMLMTSLTQEDLVLRPGVLTPGLSYTFQLRATDRIGVGSAVLEVEVNTPPYGGAILVSPLEGVELDTEFSIQSPGWVDTDTPMWYQQAYYVTGSGGATWSSLVSDFGTLPSPYRIFTVLPKAGLEARHHQVQVRVTVMDALGASATAETNVTVREAEEVDTAALLGSAADRLRNGDTDGTARYIAGLSEKLNEAAHQRDAEAAGAAWRYNSTDGYHYYSNISSSNSSTATFAALTPPPAARRRLLSAGGDQVPVMRRRLFMAPAVVPARRRRRLLTAEGEEDDGTAAAAQRESLLGMVGDMQGMLYTTTASTATLAASVGEVVGAPCELSNETQAGAIGMVDGLIAGSRDGGKEASMSLDGATQMAGALSSLNEAGQVGVCSPAATGNASSDAEAENADLAREAAANRTAEVQRQMAALGETLLAGAVDGEDAQQVASATLALTVQRSRSDLADSSLYTQPLAAPGGEGASSASFPPSLGTVLAGGHGRRRGLLSEGSANCTAGSANCTSKAAEVALPRKSVDARLIASATEAHFVYVEDPAWTNRSDSDSDGRGGSSDNGAVDSDLPAEANRTDASGSTSVVLLGADGQELNVSSLSEGVVVEIELSEEVAGRAVVEVEKQTGLPWVGYVDCRFWDEAGQRYSSEGCVPLPNPAPLGADLYWRSRNVEEVEAMEMLWGVGNDDLLAGCEEVWEAAVPEFNGTDAGLRKYGNYSLSEDGNFTAAVPSGRPLEWARSCLCTHLTDFKAENLQEQMRREPPTVRTASMNQMTSLTLEDLLASALLLAIVGGIMSGALYFAVCRLAPSHSPQPSLLCGMPVWLEQHLIVA</sequence>
<accession>A0AAE0L8L9</accession>
<evidence type="ECO:0000313" key="12">
    <source>
        <dbReference type="EMBL" id="KAK3275912.1"/>
    </source>
</evidence>
<feature type="compositionally biased region" description="Low complexity" evidence="9">
    <location>
        <begin position="83"/>
        <end position="101"/>
    </location>
</feature>
<evidence type="ECO:0000256" key="7">
    <source>
        <dbReference type="ARBA" id="ARBA00023136"/>
    </source>
</evidence>
<feature type="domain" description="EGF-like" evidence="11">
    <location>
        <begin position="147"/>
        <end position="199"/>
    </location>
</feature>
<dbReference type="InterPro" id="IPR000742">
    <property type="entry name" value="EGF"/>
</dbReference>
<feature type="region of interest" description="Disordered" evidence="9">
    <location>
        <begin position="1172"/>
        <end position="1204"/>
    </location>
</feature>
<dbReference type="PANTHER" id="PTHR46730:SF1">
    <property type="entry name" value="PLAT DOMAIN-CONTAINING PROTEIN"/>
    <property type="match status" value="1"/>
</dbReference>
<dbReference type="GO" id="GO:0005261">
    <property type="term" value="F:monoatomic cation channel activity"/>
    <property type="evidence" value="ECO:0007669"/>
    <property type="project" value="TreeGrafter"/>
</dbReference>
<reference evidence="12 13" key="1">
    <citation type="journal article" date="2015" name="Genome Biol. Evol.">
        <title>Comparative Genomics of a Bacterivorous Green Alga Reveals Evolutionary Causalities and Consequences of Phago-Mixotrophic Mode of Nutrition.</title>
        <authorList>
            <person name="Burns J.A."/>
            <person name="Paasch A."/>
            <person name="Narechania A."/>
            <person name="Kim E."/>
        </authorList>
    </citation>
    <scope>NUCLEOTIDE SEQUENCE [LARGE SCALE GENOMIC DNA]</scope>
    <source>
        <strain evidence="12 13">PLY_AMNH</strain>
    </source>
</reference>
<evidence type="ECO:0000256" key="4">
    <source>
        <dbReference type="ARBA" id="ARBA00022737"/>
    </source>
</evidence>
<keyword evidence="3 10" id="KW-0812">Transmembrane</keyword>
<evidence type="ECO:0000313" key="13">
    <source>
        <dbReference type="Proteomes" id="UP001190700"/>
    </source>
</evidence>
<dbReference type="FunFam" id="2.10.25.10:FF:000027">
    <property type="entry name" value="Thrombospondin 3"/>
    <property type="match status" value="1"/>
</dbReference>
<keyword evidence="6 10" id="KW-1133">Transmembrane helix</keyword>